<comment type="caution">
    <text evidence="1">The sequence shown here is derived from an EMBL/GenBank/DDBJ whole genome shotgun (WGS) entry which is preliminary data.</text>
</comment>
<reference evidence="1" key="1">
    <citation type="journal article" date="2021" name="PeerJ">
        <title>Extensive microbial diversity within the chicken gut microbiome revealed by metagenomics and culture.</title>
        <authorList>
            <person name="Gilroy R."/>
            <person name="Ravi A."/>
            <person name="Getino M."/>
            <person name="Pursley I."/>
            <person name="Horton D.L."/>
            <person name="Alikhan N.F."/>
            <person name="Baker D."/>
            <person name="Gharbi K."/>
            <person name="Hall N."/>
            <person name="Watson M."/>
            <person name="Adriaenssens E.M."/>
            <person name="Foster-Nyarko E."/>
            <person name="Jarju S."/>
            <person name="Secka A."/>
            <person name="Antonio M."/>
            <person name="Oren A."/>
            <person name="Chaudhuri R.R."/>
            <person name="La Ragione R."/>
            <person name="Hildebrand F."/>
            <person name="Pallen M.J."/>
        </authorList>
    </citation>
    <scope>NUCLEOTIDE SEQUENCE</scope>
    <source>
        <strain evidence="1">CHK189-11263</strain>
    </source>
</reference>
<accession>A0A9D2S5P4</accession>
<sequence>MKDSHPIPAQGSEGGLVLTEAEYNLIMAYRCAPEEMQALLDDVARLKTQVLQNEEAAVLF</sequence>
<dbReference type="AlphaFoldDB" id="A0A9D2S5P4"/>
<name>A0A9D2S5P4_9FIRM</name>
<protein>
    <submittedName>
        <fullName evidence="1">Uncharacterized protein</fullName>
    </submittedName>
</protein>
<gene>
    <name evidence="1" type="ORF">H9714_10295</name>
</gene>
<dbReference type="EMBL" id="DWYC01000088">
    <property type="protein sequence ID" value="HJB57928.1"/>
    <property type="molecule type" value="Genomic_DNA"/>
</dbReference>
<reference evidence="1" key="2">
    <citation type="submission" date="2021-04" db="EMBL/GenBank/DDBJ databases">
        <authorList>
            <person name="Gilroy R."/>
        </authorList>
    </citation>
    <scope>NUCLEOTIDE SEQUENCE</scope>
    <source>
        <strain evidence="1">CHK189-11263</strain>
    </source>
</reference>
<proteinExistence type="predicted"/>
<evidence type="ECO:0000313" key="1">
    <source>
        <dbReference type="EMBL" id="HJB57928.1"/>
    </source>
</evidence>
<dbReference type="Proteomes" id="UP000824208">
    <property type="component" value="Unassembled WGS sequence"/>
</dbReference>
<organism evidence="1 2">
    <name type="scientific">Candidatus Flavonifractor intestinipullorum</name>
    <dbReference type="NCBI Taxonomy" id="2838587"/>
    <lineage>
        <taxon>Bacteria</taxon>
        <taxon>Bacillati</taxon>
        <taxon>Bacillota</taxon>
        <taxon>Clostridia</taxon>
        <taxon>Eubacteriales</taxon>
        <taxon>Oscillospiraceae</taxon>
        <taxon>Flavonifractor</taxon>
    </lineage>
</organism>
<evidence type="ECO:0000313" key="2">
    <source>
        <dbReference type="Proteomes" id="UP000824208"/>
    </source>
</evidence>